<keyword evidence="2" id="KW-0472">Membrane</keyword>
<evidence type="ECO:0000313" key="4">
    <source>
        <dbReference type="Proteomes" id="UP001144451"/>
    </source>
</evidence>
<keyword evidence="2" id="KW-1133">Transmembrane helix</keyword>
<dbReference type="GeneID" id="78122742"/>
<name>A0ABQ5RE33_9MICO</name>
<organism evidence="3 4">
    <name type="scientific">Brachybacterium conglomeratum</name>
    <dbReference type="NCBI Taxonomy" id="47846"/>
    <lineage>
        <taxon>Bacteria</taxon>
        <taxon>Bacillati</taxon>
        <taxon>Actinomycetota</taxon>
        <taxon>Actinomycetes</taxon>
        <taxon>Micrococcales</taxon>
        <taxon>Dermabacteraceae</taxon>
        <taxon>Brachybacterium</taxon>
    </lineage>
</organism>
<evidence type="ECO:0000313" key="3">
    <source>
        <dbReference type="EMBL" id="GLI29882.1"/>
    </source>
</evidence>
<evidence type="ECO:0000256" key="1">
    <source>
        <dbReference type="SAM" id="MobiDB-lite"/>
    </source>
</evidence>
<protein>
    <submittedName>
        <fullName evidence="3">Uncharacterized protein</fullName>
    </submittedName>
</protein>
<reference evidence="3" key="1">
    <citation type="submission" date="2022-12" db="EMBL/GenBank/DDBJ databases">
        <title>Reference genome sequencing for broad-spectrum identification of bacterial and archaeal isolates by mass spectrometry.</title>
        <authorList>
            <person name="Sekiguchi Y."/>
            <person name="Tourlousse D.M."/>
        </authorList>
    </citation>
    <scope>NUCLEOTIDE SEQUENCE</scope>
    <source>
        <strain evidence="3">5-2</strain>
    </source>
</reference>
<gene>
    <name evidence="3" type="ORF">BCONGLO52_07230</name>
</gene>
<feature type="region of interest" description="Disordered" evidence="1">
    <location>
        <begin position="1"/>
        <end position="20"/>
    </location>
</feature>
<proteinExistence type="predicted"/>
<sequence length="49" mass="5181">MPNAQDPSSPDPDRRASRRPAPRAVALVLLGIILLLSIGAYALVTAWLG</sequence>
<dbReference type="Proteomes" id="UP001144451">
    <property type="component" value="Unassembled WGS sequence"/>
</dbReference>
<evidence type="ECO:0000256" key="2">
    <source>
        <dbReference type="SAM" id="Phobius"/>
    </source>
</evidence>
<feature type="transmembrane region" description="Helical" evidence="2">
    <location>
        <begin position="24"/>
        <end position="48"/>
    </location>
</feature>
<keyword evidence="2" id="KW-0812">Transmembrane</keyword>
<dbReference type="EMBL" id="BSDQ01000001">
    <property type="protein sequence ID" value="GLI29882.1"/>
    <property type="molecule type" value="Genomic_DNA"/>
</dbReference>
<dbReference type="RefSeq" id="WP_156488549.1">
    <property type="nucleotide sequence ID" value="NZ_BSDQ01000001.1"/>
</dbReference>
<accession>A0ABQ5RE33</accession>
<keyword evidence="4" id="KW-1185">Reference proteome</keyword>
<comment type="caution">
    <text evidence="3">The sequence shown here is derived from an EMBL/GenBank/DDBJ whole genome shotgun (WGS) entry which is preliminary data.</text>
</comment>